<evidence type="ECO:0000256" key="3">
    <source>
        <dbReference type="ARBA" id="ARBA00023125"/>
    </source>
</evidence>
<keyword evidence="2" id="KW-0805">Transcription regulation</keyword>
<dbReference type="Proteomes" id="UP000694393">
    <property type="component" value="Unplaced"/>
</dbReference>
<evidence type="ECO:0000259" key="9">
    <source>
        <dbReference type="PROSITE" id="PS50217"/>
    </source>
</evidence>
<dbReference type="FunFam" id="1.10.880.10:FF:000001">
    <property type="entry name" value="Nuclear factor erythroid 2-related factor 2"/>
    <property type="match status" value="1"/>
</dbReference>
<protein>
    <submittedName>
        <fullName evidence="10">Nuclear factor, erythroid 2</fullName>
    </submittedName>
</protein>
<feature type="compositionally biased region" description="Polar residues" evidence="8">
    <location>
        <begin position="230"/>
        <end position="244"/>
    </location>
</feature>
<dbReference type="InterPro" id="IPR008917">
    <property type="entry name" value="TF_DNA-bd_sf"/>
</dbReference>
<dbReference type="Ensembl" id="ENSPCET00000016070.1">
    <property type="protein sequence ID" value="ENSPCEP00000015517.1"/>
    <property type="gene ID" value="ENSPCEG00000012253.1"/>
</dbReference>
<evidence type="ECO:0000256" key="6">
    <source>
        <dbReference type="ARBA" id="ARBA00023242"/>
    </source>
</evidence>
<dbReference type="Pfam" id="PF03131">
    <property type="entry name" value="bZIP_Maf"/>
    <property type="match status" value="1"/>
</dbReference>
<organism evidence="10 11">
    <name type="scientific">Pelusios castaneus</name>
    <name type="common">West African mud turtle</name>
    <dbReference type="NCBI Taxonomy" id="367368"/>
    <lineage>
        <taxon>Eukaryota</taxon>
        <taxon>Metazoa</taxon>
        <taxon>Chordata</taxon>
        <taxon>Craniata</taxon>
        <taxon>Vertebrata</taxon>
        <taxon>Euteleostomi</taxon>
        <taxon>Archelosauria</taxon>
        <taxon>Testudinata</taxon>
        <taxon>Testudines</taxon>
        <taxon>Pleurodira</taxon>
        <taxon>Pelomedusidae</taxon>
        <taxon>Pelusios</taxon>
    </lineage>
</organism>
<dbReference type="PROSITE" id="PS00036">
    <property type="entry name" value="BZIP_BASIC"/>
    <property type="match status" value="1"/>
</dbReference>
<keyword evidence="4" id="KW-0010">Activator</keyword>
<dbReference type="SUPFAM" id="SSF57959">
    <property type="entry name" value="Leucine zipper domain"/>
    <property type="match status" value="1"/>
</dbReference>
<dbReference type="GO" id="GO:0000981">
    <property type="term" value="F:DNA-binding transcription factor activity, RNA polymerase II-specific"/>
    <property type="evidence" value="ECO:0007669"/>
    <property type="project" value="TreeGrafter"/>
</dbReference>
<evidence type="ECO:0000256" key="1">
    <source>
        <dbReference type="ARBA" id="ARBA00008157"/>
    </source>
</evidence>
<dbReference type="SUPFAM" id="SSF47454">
    <property type="entry name" value="A DNA-binding domain in eukaryotic transcription factors"/>
    <property type="match status" value="1"/>
</dbReference>
<dbReference type="PROSITE" id="PS50217">
    <property type="entry name" value="BZIP"/>
    <property type="match status" value="1"/>
</dbReference>
<dbReference type="GO" id="GO:0005634">
    <property type="term" value="C:nucleus"/>
    <property type="evidence" value="ECO:0007669"/>
    <property type="project" value="UniProtKB-ARBA"/>
</dbReference>
<dbReference type="InterPro" id="IPR047167">
    <property type="entry name" value="NFE2-like"/>
</dbReference>
<keyword evidence="3" id="KW-0238">DNA-binding</keyword>
<feature type="coiled-coil region" evidence="7">
    <location>
        <begin position="367"/>
        <end position="394"/>
    </location>
</feature>
<comment type="similarity">
    <text evidence="1">Belongs to the bZIP family. CNC subfamily.</text>
</comment>
<dbReference type="SMART" id="SM00338">
    <property type="entry name" value="BRLZ"/>
    <property type="match status" value="1"/>
</dbReference>
<evidence type="ECO:0000256" key="7">
    <source>
        <dbReference type="SAM" id="Coils"/>
    </source>
</evidence>
<keyword evidence="11" id="KW-1185">Reference proteome</keyword>
<feature type="region of interest" description="Disordered" evidence="8">
    <location>
        <begin position="201"/>
        <end position="249"/>
    </location>
</feature>
<keyword evidence="7" id="KW-0175">Coiled coil</keyword>
<dbReference type="InterPro" id="IPR046347">
    <property type="entry name" value="bZIP_sf"/>
</dbReference>
<proteinExistence type="inferred from homology"/>
<dbReference type="GO" id="GO:0000978">
    <property type="term" value="F:RNA polymerase II cis-regulatory region sequence-specific DNA binding"/>
    <property type="evidence" value="ECO:0007669"/>
    <property type="project" value="InterPro"/>
</dbReference>
<evidence type="ECO:0000256" key="8">
    <source>
        <dbReference type="SAM" id="MobiDB-lite"/>
    </source>
</evidence>
<dbReference type="InterPro" id="IPR004826">
    <property type="entry name" value="bZIP_Maf"/>
</dbReference>
<reference evidence="10" key="1">
    <citation type="submission" date="2025-08" db="UniProtKB">
        <authorList>
            <consortium name="Ensembl"/>
        </authorList>
    </citation>
    <scope>IDENTIFICATION</scope>
</reference>
<evidence type="ECO:0000256" key="2">
    <source>
        <dbReference type="ARBA" id="ARBA00023015"/>
    </source>
</evidence>
<evidence type="ECO:0000256" key="5">
    <source>
        <dbReference type="ARBA" id="ARBA00023163"/>
    </source>
</evidence>
<dbReference type="Gene3D" id="1.10.880.10">
    <property type="entry name" value="Transcription factor, Skn-1-like, DNA-binding domain"/>
    <property type="match status" value="1"/>
</dbReference>
<dbReference type="PANTHER" id="PTHR24411:SF26">
    <property type="entry name" value="TRANSCRIPTION FACTOR NF-E2 45 KDA SUBUNIT"/>
    <property type="match status" value="1"/>
</dbReference>
<dbReference type="CDD" id="cd14720">
    <property type="entry name" value="bZIP_NFE2-like"/>
    <property type="match status" value="1"/>
</dbReference>
<evidence type="ECO:0000256" key="4">
    <source>
        <dbReference type="ARBA" id="ARBA00023159"/>
    </source>
</evidence>
<dbReference type="AlphaFoldDB" id="A0A8C8S7V1"/>
<sequence length="456" mass="49906">MSDFASCGLQIHRTSSENFAATAGFGVALLEQTLGRAWAGKMPPCPPQQGRARTTLLPALPLSEPGQQGEMELTWQEIMSIAELQGLDVPNEALYDPALYTLMHQMAPAASYGHCPTLGDSPVPSCSQPAPVYDHHYLDIMAAPCSRLGVGPVPAMDSPYSYSGMVISSTLDPGPGTPAVGQMDTNKTASLPGLLSQALGEARGRAEGGQAEGYGPPQPCSAQEDLESDSGLSLNYSDGDSMETTEGLEPSRLRSDYAEMYPVGYGPHYPLLPAFQEASPFAMQPPQPFKPQLEKGRVPPRAELACSRDERRALAMKIPFPTEKIVNLPVDDFNELVSKYQLTEPQLALIRDIRRRGKNKVAAQNCRKRKLENIVQLEQDLEQLGRERQRLLRDRGEVDKTLGLMKQKLGQLYREVFLMLRDEAGNPYSPDEYSLQLTTEGGVFLVPRSKKLDSGD</sequence>
<evidence type="ECO:0000313" key="11">
    <source>
        <dbReference type="Proteomes" id="UP000694393"/>
    </source>
</evidence>
<accession>A0A8C8S7V1</accession>
<name>A0A8C8S7V1_9SAUR</name>
<dbReference type="InterPro" id="IPR004827">
    <property type="entry name" value="bZIP"/>
</dbReference>
<feature type="domain" description="BZIP" evidence="9">
    <location>
        <begin position="349"/>
        <end position="412"/>
    </location>
</feature>
<dbReference type="PANTHER" id="PTHR24411">
    <property type="entry name" value="NUCLEAR FACTOR ERYTHROID 2-RELATED FACTOR"/>
    <property type="match status" value="1"/>
</dbReference>
<evidence type="ECO:0000313" key="10">
    <source>
        <dbReference type="Ensembl" id="ENSPCEP00000015517.1"/>
    </source>
</evidence>
<reference evidence="10" key="2">
    <citation type="submission" date="2025-09" db="UniProtKB">
        <authorList>
            <consortium name="Ensembl"/>
        </authorList>
    </citation>
    <scope>IDENTIFICATION</scope>
</reference>
<keyword evidence="6" id="KW-0539">Nucleus</keyword>
<keyword evidence="5" id="KW-0804">Transcription</keyword>